<evidence type="ECO:0000313" key="11">
    <source>
        <dbReference type="Proteomes" id="UP001235939"/>
    </source>
</evidence>
<dbReference type="CDD" id="cd02248">
    <property type="entry name" value="Peptidase_C1A"/>
    <property type="match status" value="1"/>
</dbReference>
<evidence type="ECO:0000256" key="6">
    <source>
        <dbReference type="ARBA" id="ARBA00023157"/>
    </source>
</evidence>
<dbReference type="Proteomes" id="UP001235939">
    <property type="component" value="Chromosome 21"/>
</dbReference>
<reference evidence="10 11" key="1">
    <citation type="submission" date="2022-01" db="EMBL/GenBank/DDBJ databases">
        <title>A chromosomal length assembly of Cordylochernes scorpioides.</title>
        <authorList>
            <person name="Zeh D."/>
            <person name="Zeh J."/>
        </authorList>
    </citation>
    <scope>NUCLEOTIDE SEQUENCE [LARGE SCALE GENOMIC DNA]</scope>
    <source>
        <strain evidence="10">IN4F17</strain>
        <tissue evidence="10">Whole Body</tissue>
    </source>
</reference>
<keyword evidence="3" id="KW-0378">Hydrolase</keyword>
<keyword evidence="11" id="KW-1185">Reference proteome</keyword>
<keyword evidence="6" id="KW-1015">Disulfide bond</keyword>
<keyword evidence="2" id="KW-0645">Protease</keyword>
<dbReference type="InterPro" id="IPR000668">
    <property type="entry name" value="Peptidase_C1A_C"/>
</dbReference>
<dbReference type="Gene3D" id="3.90.70.10">
    <property type="entry name" value="Cysteine proteinases"/>
    <property type="match status" value="1"/>
</dbReference>
<dbReference type="SUPFAM" id="SSF54001">
    <property type="entry name" value="Cysteine proteinases"/>
    <property type="match status" value="2"/>
</dbReference>
<evidence type="ECO:0000256" key="5">
    <source>
        <dbReference type="ARBA" id="ARBA00023145"/>
    </source>
</evidence>
<dbReference type="InterPro" id="IPR039417">
    <property type="entry name" value="Peptidase_C1A_papain-like"/>
</dbReference>
<evidence type="ECO:0000256" key="4">
    <source>
        <dbReference type="ARBA" id="ARBA00022807"/>
    </source>
</evidence>
<dbReference type="InterPro" id="IPR038765">
    <property type="entry name" value="Papain-like_cys_pep_sf"/>
</dbReference>
<feature type="chain" id="PRO_5046998035" evidence="7">
    <location>
        <begin position="20"/>
        <end position="343"/>
    </location>
</feature>
<evidence type="ECO:0000256" key="2">
    <source>
        <dbReference type="ARBA" id="ARBA00022670"/>
    </source>
</evidence>
<organism evidence="10 11">
    <name type="scientific">Cordylochernes scorpioides</name>
    <dbReference type="NCBI Taxonomy" id="51811"/>
    <lineage>
        <taxon>Eukaryota</taxon>
        <taxon>Metazoa</taxon>
        <taxon>Ecdysozoa</taxon>
        <taxon>Arthropoda</taxon>
        <taxon>Chelicerata</taxon>
        <taxon>Arachnida</taxon>
        <taxon>Pseudoscorpiones</taxon>
        <taxon>Cheliferoidea</taxon>
        <taxon>Chernetidae</taxon>
        <taxon>Cordylochernes</taxon>
    </lineage>
</organism>
<evidence type="ECO:0000259" key="9">
    <source>
        <dbReference type="SMART" id="SM00848"/>
    </source>
</evidence>
<keyword evidence="7" id="KW-0732">Signal</keyword>
<keyword evidence="5" id="KW-0865">Zymogen</keyword>
<dbReference type="Pfam" id="PF08246">
    <property type="entry name" value="Inhibitor_I29"/>
    <property type="match status" value="1"/>
</dbReference>
<proteinExistence type="inferred from homology"/>
<evidence type="ECO:0000313" key="10">
    <source>
        <dbReference type="EMBL" id="UYV82288.1"/>
    </source>
</evidence>
<dbReference type="SMART" id="SM00848">
    <property type="entry name" value="Inhibitor_I29"/>
    <property type="match status" value="1"/>
</dbReference>
<gene>
    <name evidence="10" type="ORF">LAZ67_21001606</name>
</gene>
<protein>
    <submittedName>
        <fullName evidence="10">CTSL</fullName>
    </submittedName>
</protein>
<comment type="similarity">
    <text evidence="1">Belongs to the peptidase C1 family.</text>
</comment>
<dbReference type="EMBL" id="CP092883">
    <property type="protein sequence ID" value="UYV82288.1"/>
    <property type="molecule type" value="Genomic_DNA"/>
</dbReference>
<sequence length="343" mass="39484">MKILMKLLLLALVASTALCYDVKIRNEQWEAYKIKFKRSYGKYEEINRRAIWEENMRLIEEHNYYADLDRESFRMGVNHFTDMRHDELPGLKMSNQSSHGSIERKIFQRQINRELPKEVDWSKEGYVTPVRQQEGLLLMSQALSIFFIALRTVEMRFICEKKHSRIDVFICYTCVVCIQGVCGSCWAFSTVGTLEGQLKVKTGNLTVLSPEQLVDCDYYDDGCITGGLPWEAYKYIKDVGGLEPEADYPYVSTEVVHHPCRFNKNKTVVKVKSYVAIESGNEKDLMEAVATIGPISVGIAASYNLKLYRTGIYKKDCHYQLNHAVLLVGYGEENGTPYWLIKN</sequence>
<dbReference type="PANTHER" id="PTHR12411">
    <property type="entry name" value="CYSTEINE PROTEASE FAMILY C1-RELATED"/>
    <property type="match status" value="1"/>
</dbReference>
<dbReference type="Pfam" id="PF00112">
    <property type="entry name" value="Peptidase_C1"/>
    <property type="match status" value="1"/>
</dbReference>
<dbReference type="PRINTS" id="PR00705">
    <property type="entry name" value="PAPAIN"/>
</dbReference>
<evidence type="ECO:0000256" key="1">
    <source>
        <dbReference type="ARBA" id="ARBA00008455"/>
    </source>
</evidence>
<name>A0ABY6LR36_9ARAC</name>
<evidence type="ECO:0000256" key="7">
    <source>
        <dbReference type="SAM" id="SignalP"/>
    </source>
</evidence>
<feature type="non-terminal residue" evidence="10">
    <location>
        <position position="1"/>
    </location>
</feature>
<dbReference type="PROSITE" id="PS00139">
    <property type="entry name" value="THIOL_PROTEASE_CYS"/>
    <property type="match status" value="1"/>
</dbReference>
<dbReference type="InterPro" id="IPR013128">
    <property type="entry name" value="Peptidase_C1A"/>
</dbReference>
<dbReference type="SMART" id="SM00645">
    <property type="entry name" value="Pept_C1"/>
    <property type="match status" value="1"/>
</dbReference>
<feature type="domain" description="Cathepsin propeptide inhibitor" evidence="9">
    <location>
        <begin position="29"/>
        <end position="88"/>
    </location>
</feature>
<evidence type="ECO:0000259" key="8">
    <source>
        <dbReference type="SMART" id="SM00645"/>
    </source>
</evidence>
<dbReference type="InterPro" id="IPR000169">
    <property type="entry name" value="Pept_cys_AS"/>
</dbReference>
<dbReference type="InterPro" id="IPR025660">
    <property type="entry name" value="Pept_his_AS"/>
</dbReference>
<dbReference type="InterPro" id="IPR013201">
    <property type="entry name" value="Prot_inhib_I29"/>
</dbReference>
<keyword evidence="4" id="KW-0788">Thiol protease</keyword>
<accession>A0ABY6LR36</accession>
<feature type="domain" description="Peptidase C1A papain C-terminal" evidence="8">
    <location>
        <begin position="173"/>
        <end position="343"/>
    </location>
</feature>
<dbReference type="PROSITE" id="PS00639">
    <property type="entry name" value="THIOL_PROTEASE_HIS"/>
    <property type="match status" value="1"/>
</dbReference>
<evidence type="ECO:0000256" key="3">
    <source>
        <dbReference type="ARBA" id="ARBA00022801"/>
    </source>
</evidence>
<feature type="signal peptide" evidence="7">
    <location>
        <begin position="1"/>
        <end position="19"/>
    </location>
</feature>